<accession>A0A7C8M200</accession>
<proteinExistence type="predicted"/>
<dbReference type="Proteomes" id="UP000481861">
    <property type="component" value="Unassembled WGS sequence"/>
</dbReference>
<gene>
    <name evidence="2" type="ORF">BDV95DRAFT_586623</name>
</gene>
<sequence length="75" mass="8750">MYSLHFPWSFLIALAFCFSRHLTFPQLPNLFSSHSVPTQHSHLISYHRLSSRSLLFAAKIEVTYSLPFSANEFIY</sequence>
<organism evidence="2 3">
    <name type="scientific">Massariosphaeria phaeospora</name>
    <dbReference type="NCBI Taxonomy" id="100035"/>
    <lineage>
        <taxon>Eukaryota</taxon>
        <taxon>Fungi</taxon>
        <taxon>Dikarya</taxon>
        <taxon>Ascomycota</taxon>
        <taxon>Pezizomycotina</taxon>
        <taxon>Dothideomycetes</taxon>
        <taxon>Pleosporomycetidae</taxon>
        <taxon>Pleosporales</taxon>
        <taxon>Pleosporales incertae sedis</taxon>
        <taxon>Massariosphaeria</taxon>
    </lineage>
</organism>
<protein>
    <recommendedName>
        <fullName evidence="4">Secreted protein</fullName>
    </recommendedName>
</protein>
<evidence type="ECO:0008006" key="4">
    <source>
        <dbReference type="Google" id="ProtNLM"/>
    </source>
</evidence>
<evidence type="ECO:0000313" key="3">
    <source>
        <dbReference type="Proteomes" id="UP000481861"/>
    </source>
</evidence>
<keyword evidence="1" id="KW-0732">Signal</keyword>
<dbReference type="EMBL" id="JAADJZ010000033">
    <property type="protein sequence ID" value="KAF2865539.1"/>
    <property type="molecule type" value="Genomic_DNA"/>
</dbReference>
<comment type="caution">
    <text evidence="2">The sequence shown here is derived from an EMBL/GenBank/DDBJ whole genome shotgun (WGS) entry which is preliminary data.</text>
</comment>
<feature type="chain" id="PRO_5029021804" description="Secreted protein" evidence="1">
    <location>
        <begin position="26"/>
        <end position="75"/>
    </location>
</feature>
<evidence type="ECO:0000313" key="2">
    <source>
        <dbReference type="EMBL" id="KAF2865539.1"/>
    </source>
</evidence>
<name>A0A7C8M200_9PLEO</name>
<keyword evidence="3" id="KW-1185">Reference proteome</keyword>
<reference evidence="2 3" key="1">
    <citation type="submission" date="2020-01" db="EMBL/GenBank/DDBJ databases">
        <authorList>
            <consortium name="DOE Joint Genome Institute"/>
            <person name="Haridas S."/>
            <person name="Albert R."/>
            <person name="Binder M."/>
            <person name="Bloem J."/>
            <person name="Labutti K."/>
            <person name="Salamov A."/>
            <person name="Andreopoulos B."/>
            <person name="Baker S.E."/>
            <person name="Barry K."/>
            <person name="Bills G."/>
            <person name="Bluhm B.H."/>
            <person name="Cannon C."/>
            <person name="Castanera R."/>
            <person name="Culley D.E."/>
            <person name="Daum C."/>
            <person name="Ezra D."/>
            <person name="Gonzalez J.B."/>
            <person name="Henrissat B."/>
            <person name="Kuo A."/>
            <person name="Liang C."/>
            <person name="Lipzen A."/>
            <person name="Lutzoni F."/>
            <person name="Magnuson J."/>
            <person name="Mondo S."/>
            <person name="Nolan M."/>
            <person name="Ohm R."/>
            <person name="Pangilinan J."/>
            <person name="Park H.-J.H."/>
            <person name="Ramirez L."/>
            <person name="Alfaro M."/>
            <person name="Sun H."/>
            <person name="Tritt A."/>
            <person name="Yoshinaga Y."/>
            <person name="Zwiers L.-H.L."/>
            <person name="Turgeon B.G."/>
            <person name="Goodwin S.B."/>
            <person name="Spatafora J.W."/>
            <person name="Crous P.W."/>
            <person name="Grigoriev I.V."/>
        </authorList>
    </citation>
    <scope>NUCLEOTIDE SEQUENCE [LARGE SCALE GENOMIC DNA]</scope>
    <source>
        <strain evidence="2 3">CBS 611.86</strain>
    </source>
</reference>
<evidence type="ECO:0000256" key="1">
    <source>
        <dbReference type="SAM" id="SignalP"/>
    </source>
</evidence>
<feature type="signal peptide" evidence="1">
    <location>
        <begin position="1"/>
        <end position="25"/>
    </location>
</feature>
<dbReference type="AlphaFoldDB" id="A0A7C8M200"/>